<dbReference type="Proteomes" id="UP001144978">
    <property type="component" value="Unassembled WGS sequence"/>
</dbReference>
<comment type="caution">
    <text evidence="1">The sequence shown here is derived from an EMBL/GenBank/DDBJ whole genome shotgun (WGS) entry which is preliminary data.</text>
</comment>
<keyword evidence="2" id="KW-1185">Reference proteome</keyword>
<name>A0ACC1MCN3_9APHY</name>
<protein>
    <submittedName>
        <fullName evidence="1">Uncharacterized protein</fullName>
    </submittedName>
</protein>
<reference evidence="1" key="1">
    <citation type="submission" date="2022-08" db="EMBL/GenBank/DDBJ databases">
        <title>Genome Sequence of Pycnoporus sanguineus.</title>
        <authorList>
            <person name="Buettner E."/>
        </authorList>
    </citation>
    <scope>NUCLEOTIDE SEQUENCE</scope>
    <source>
        <strain evidence="1">CG-C14</strain>
    </source>
</reference>
<evidence type="ECO:0000313" key="2">
    <source>
        <dbReference type="Proteomes" id="UP001144978"/>
    </source>
</evidence>
<dbReference type="EMBL" id="JANSHE010007829">
    <property type="protein sequence ID" value="KAJ2955984.1"/>
    <property type="molecule type" value="Genomic_DNA"/>
</dbReference>
<accession>A0ACC1MCN3</accession>
<proteinExistence type="predicted"/>
<gene>
    <name evidence="1" type="ORF">NUW54_g14693</name>
</gene>
<evidence type="ECO:0000313" key="1">
    <source>
        <dbReference type="EMBL" id="KAJ2955984.1"/>
    </source>
</evidence>
<organism evidence="1 2">
    <name type="scientific">Trametes sanguinea</name>
    <dbReference type="NCBI Taxonomy" id="158606"/>
    <lineage>
        <taxon>Eukaryota</taxon>
        <taxon>Fungi</taxon>
        <taxon>Dikarya</taxon>
        <taxon>Basidiomycota</taxon>
        <taxon>Agaricomycotina</taxon>
        <taxon>Agaricomycetes</taxon>
        <taxon>Polyporales</taxon>
        <taxon>Polyporaceae</taxon>
        <taxon>Trametes</taxon>
    </lineage>
</organism>
<sequence>MSDYEPDAQEIAKLAAVYYKGRVAAEDAYPSKLTENTWRAKRGTAQDIGQHEEDHDGLYENDIIQMVVNRVFYKDAEDDGILLSTVYDPFPTRALALVLTAIQCAIDEWSTGVHTNVKFTEDAYLRIYKTHLQDLEDFEAASGEDKILLQIPLPHRSTLSTP</sequence>